<dbReference type="AlphaFoldDB" id="A0A831XFT7"/>
<dbReference type="EMBL" id="DSOV01000043">
    <property type="protein sequence ID" value="HEN42625.1"/>
    <property type="molecule type" value="Genomic_DNA"/>
</dbReference>
<dbReference type="Pfam" id="PF18998">
    <property type="entry name" value="Flg_new_2"/>
    <property type="match status" value="1"/>
</dbReference>
<dbReference type="InterPro" id="IPR014756">
    <property type="entry name" value="Ig_E-set"/>
</dbReference>
<gene>
    <name evidence="4" type="ORF">ENQ87_09660</name>
</gene>
<evidence type="ECO:0000313" key="4">
    <source>
        <dbReference type="EMBL" id="HEN42625.1"/>
    </source>
</evidence>
<dbReference type="Pfam" id="PF01833">
    <property type="entry name" value="TIG"/>
    <property type="match status" value="2"/>
</dbReference>
<feature type="signal peptide" evidence="1">
    <location>
        <begin position="1"/>
        <end position="30"/>
    </location>
</feature>
<evidence type="ECO:0000259" key="2">
    <source>
        <dbReference type="Pfam" id="PF01833"/>
    </source>
</evidence>
<sequence>MVVLQCRNYGMLQVILTVLLTFLVTSGAWAATLTGSVQNNSGKAGRVYVRTSSNNYGTSFTITAGQTLPFSIRGITDSGHYTVEAFLDVTKDGVRHANEPAGISSPVQISGETVNVGTITLTNPSVPFSEIPDYSPLVTPLAADGGVFLMLDGGFLYFEDANEEFAVAETFTVERATNGSANPAVCSSLTNITTVASAIKNRDQGAWADKNGQANNCYRVTAHATGQTSVTSDWMPVMPKSGIRSVSGAITINGVTPSGPLYVALVDETSDPPKVAAAGYASPTSPQSFTITGVEDGTYFLYAFVDMNNNGIEDFGDVSVGEENITSIVVSGQNVSGATAAMDARDSIDSITTSHWNGIHQWGYFDNYSLNFTVDGMRKKPVTVVVTSGTGLTTPVDVGSDDWGFSTWVYIGSTRPVAGGQYSLDITYEDDNGALTTKAVAVTVTAVLDAFANNLSPTGNVILNPNQPFTWTAPSAPPGYYYYSVHINDATNYNQIWNTEDLPSTATSVTYNQDGQAFGPLEGGKTYQYSISVTDIHGNSAFRQTIFTPASGPAINGFTPAGGSTGNTVYIDGLNFSATPANNVVTFNGTNGRVAATVTAATATRLTVTVPAGVSDGSIQVTTDGVGPAESASDFSVGTAGSFSGLVVNSASVPQGSVTVSLADNSSVKATSQEGTGAFALNGLPATSFYTLIAEKAGFLPAVSSTLSGGMAITATVPFCLFTPSEVQGWGVYAGKGVIAARVLDQNGDPVGDAVASITSGMGKTYSAVYSSDGITPGGASTSANNGLIIIPNVEPGDMVTLRVNKTGWTFSDNFFQVRPFAVSEGMVSGFPETPFISNISPTSGKAGSTVVITGSNLGTTQAVTLAGQAALFVVNSDSQLTVTVPAGASSGEIMVDTFGGVAASAYFTVLQTLEVATAGSGSGTVTSTSPDSSIACQSGSSANCTADFNKGTPVTLTATPDGSGSVFSGWSGACTASEGDCNVTMNSDNSVTATFSVTPNLKVINAAVETTFASFMDAYTAAATGNTIKARAMDFTGPFNLNRAISVVLSGGYDSAFQPTSGYTRLLNGLTISLGAVTVSGVIIQ</sequence>
<accession>A0A831XFT7</accession>
<dbReference type="InterPro" id="IPR013783">
    <property type="entry name" value="Ig-like_fold"/>
</dbReference>
<name>A0A831XFT7_GEOME</name>
<dbReference type="Gene3D" id="2.60.40.10">
    <property type="entry name" value="Immunoglobulins"/>
    <property type="match status" value="2"/>
</dbReference>
<evidence type="ECO:0000256" key="1">
    <source>
        <dbReference type="SAM" id="SignalP"/>
    </source>
</evidence>
<dbReference type="InterPro" id="IPR002909">
    <property type="entry name" value="IPT_dom"/>
</dbReference>
<feature type="domain" description="IPT/TIG" evidence="2">
    <location>
        <begin position="835"/>
        <end position="893"/>
    </location>
</feature>
<evidence type="ECO:0000259" key="3">
    <source>
        <dbReference type="Pfam" id="PF18998"/>
    </source>
</evidence>
<dbReference type="InterPro" id="IPR044060">
    <property type="entry name" value="Bacterial_rp_domain"/>
</dbReference>
<comment type="caution">
    <text evidence="4">The sequence shown here is derived from an EMBL/GenBank/DDBJ whole genome shotgun (WGS) entry which is preliminary data.</text>
</comment>
<dbReference type="SUPFAM" id="SSF81296">
    <property type="entry name" value="E set domains"/>
    <property type="match status" value="2"/>
</dbReference>
<feature type="domain" description="IPT/TIG" evidence="2">
    <location>
        <begin position="553"/>
        <end position="636"/>
    </location>
</feature>
<reference evidence="4" key="1">
    <citation type="journal article" date="2020" name="mSystems">
        <title>Genome- and Community-Level Interaction Insights into Carbon Utilization and Element Cycling Functions of Hydrothermarchaeota in Hydrothermal Sediment.</title>
        <authorList>
            <person name="Zhou Z."/>
            <person name="Liu Y."/>
            <person name="Xu W."/>
            <person name="Pan J."/>
            <person name="Luo Z.H."/>
            <person name="Li M."/>
        </authorList>
    </citation>
    <scope>NUCLEOTIDE SEQUENCE [LARGE SCALE GENOMIC DNA]</scope>
    <source>
        <strain evidence="4">SpSt-349</strain>
    </source>
</reference>
<feature type="chain" id="PRO_5032456279" evidence="1">
    <location>
        <begin position="31"/>
        <end position="1086"/>
    </location>
</feature>
<protein>
    <submittedName>
        <fullName evidence="4">Transcription factor</fullName>
    </submittedName>
</protein>
<organism evidence="4">
    <name type="scientific">Geobacter metallireducens</name>
    <dbReference type="NCBI Taxonomy" id="28232"/>
    <lineage>
        <taxon>Bacteria</taxon>
        <taxon>Pseudomonadati</taxon>
        <taxon>Thermodesulfobacteriota</taxon>
        <taxon>Desulfuromonadia</taxon>
        <taxon>Geobacterales</taxon>
        <taxon>Geobacteraceae</taxon>
        <taxon>Geobacter</taxon>
    </lineage>
</organism>
<keyword evidence="1" id="KW-0732">Signal</keyword>
<feature type="domain" description="Bacterial repeat" evidence="3">
    <location>
        <begin position="939"/>
        <end position="998"/>
    </location>
</feature>
<proteinExistence type="predicted"/>